<evidence type="ECO:0000313" key="1">
    <source>
        <dbReference type="EMBL" id="QHT22955.1"/>
    </source>
</evidence>
<reference evidence="1" key="1">
    <citation type="journal article" date="2020" name="Nature">
        <title>Giant virus diversity and host interactions through global metagenomics.</title>
        <authorList>
            <person name="Schulz F."/>
            <person name="Roux S."/>
            <person name="Paez-Espino D."/>
            <person name="Jungbluth S."/>
            <person name="Walsh D.A."/>
            <person name="Denef V.J."/>
            <person name="McMahon K.D."/>
            <person name="Konstantinidis K.T."/>
            <person name="Eloe-Fadrosh E.A."/>
            <person name="Kyrpides N.C."/>
            <person name="Woyke T."/>
        </authorList>
    </citation>
    <scope>NUCLEOTIDE SEQUENCE</scope>
    <source>
        <strain evidence="1">GVMAG-M-3300023179-114</strain>
    </source>
</reference>
<accession>A0A6C0E6B2</accession>
<dbReference type="EMBL" id="MN739722">
    <property type="protein sequence ID" value="QHT22955.1"/>
    <property type="molecule type" value="Genomic_DNA"/>
</dbReference>
<protein>
    <submittedName>
        <fullName evidence="1">Uncharacterized protein</fullName>
    </submittedName>
</protein>
<organism evidence="1">
    <name type="scientific">viral metagenome</name>
    <dbReference type="NCBI Taxonomy" id="1070528"/>
    <lineage>
        <taxon>unclassified sequences</taxon>
        <taxon>metagenomes</taxon>
        <taxon>organismal metagenomes</taxon>
    </lineage>
</organism>
<sequence length="100" mass="11997">MATMTREQGGNKKVLLDELIEKYNAAYRVCDNCSNVCDDDNVVKRYILFRRYRFCSDWCSYDTEYDVRKDFSRLTKEHQDRRIAINKRFGQKLPITRNIA</sequence>
<name>A0A6C0E6B2_9ZZZZ</name>
<proteinExistence type="predicted"/>
<dbReference type="AlphaFoldDB" id="A0A6C0E6B2"/>